<dbReference type="Pfam" id="PF12833">
    <property type="entry name" value="HTH_18"/>
    <property type="match status" value="1"/>
</dbReference>
<accession>A0A2R5F4T4</accession>
<dbReference type="EMBL" id="BDQX01000390">
    <property type="protein sequence ID" value="GBG11231.1"/>
    <property type="molecule type" value="Genomic_DNA"/>
</dbReference>
<dbReference type="Gene3D" id="1.10.10.60">
    <property type="entry name" value="Homeodomain-like"/>
    <property type="match status" value="2"/>
</dbReference>
<keyword evidence="2" id="KW-0238">DNA-binding</keyword>
<dbReference type="PROSITE" id="PS00041">
    <property type="entry name" value="HTH_ARAC_FAMILY_1"/>
    <property type="match status" value="1"/>
</dbReference>
<sequence>MYYSMSRLSTLDVRWADLFDAGTNTTFFDQHYNPYYELIVVADGMVNLEAGGIQTVLQPGDSLLLRPWEQHKGIVSEFKQGKFYWAQFSCTPGMNNFNVNRLSDLDFVHVERTELQTVEISHEDLLILPRLYRNKQCYKLLSRFEDLADIMKQPRGYFRFQSTLILSEMIASIATDFLEQSHLDTSFPVSYFTFRKLANHLNNDYVSELNGESLERTLDYKYEYLCQIFKKYTGISMTRYIQLLRIQRAKHLLDHTGKSIQEISQEVGYSDPFYFSRLFKKLEGVAPQHYRDIEQNKPNR</sequence>
<evidence type="ECO:0000259" key="4">
    <source>
        <dbReference type="PROSITE" id="PS01124"/>
    </source>
</evidence>
<dbReference type="SUPFAM" id="SSF51215">
    <property type="entry name" value="Regulatory protein AraC"/>
    <property type="match status" value="1"/>
</dbReference>
<keyword evidence="6" id="KW-1185">Reference proteome</keyword>
<evidence type="ECO:0000313" key="6">
    <source>
        <dbReference type="Proteomes" id="UP000245202"/>
    </source>
</evidence>
<dbReference type="RefSeq" id="WP_108995574.1">
    <property type="nucleotide sequence ID" value="NZ_BDQX01000390.1"/>
</dbReference>
<dbReference type="PANTHER" id="PTHR43280:SF34">
    <property type="entry name" value="ARAC-FAMILY TRANSCRIPTIONAL REGULATOR"/>
    <property type="match status" value="1"/>
</dbReference>
<protein>
    <submittedName>
        <fullName evidence="5">AraC family transcriptional regulator</fullName>
    </submittedName>
</protein>
<dbReference type="InterPro" id="IPR037923">
    <property type="entry name" value="HTH-like"/>
</dbReference>
<dbReference type="PRINTS" id="PR00032">
    <property type="entry name" value="HTHARAC"/>
</dbReference>
<dbReference type="InterPro" id="IPR018060">
    <property type="entry name" value="HTH_AraC"/>
</dbReference>
<evidence type="ECO:0000256" key="2">
    <source>
        <dbReference type="ARBA" id="ARBA00023125"/>
    </source>
</evidence>
<dbReference type="GO" id="GO:0043565">
    <property type="term" value="F:sequence-specific DNA binding"/>
    <property type="evidence" value="ECO:0007669"/>
    <property type="project" value="InterPro"/>
</dbReference>
<dbReference type="InterPro" id="IPR020449">
    <property type="entry name" value="Tscrpt_reg_AraC-type_HTH"/>
</dbReference>
<dbReference type="SUPFAM" id="SSF46689">
    <property type="entry name" value="Homeodomain-like"/>
    <property type="match status" value="1"/>
</dbReference>
<keyword evidence="1" id="KW-0805">Transcription regulation</keyword>
<name>A0A2R5F4T4_9BACL</name>
<dbReference type="InterPro" id="IPR003313">
    <property type="entry name" value="AraC-bd"/>
</dbReference>
<evidence type="ECO:0000256" key="1">
    <source>
        <dbReference type="ARBA" id="ARBA00023015"/>
    </source>
</evidence>
<organism evidence="5 6">
    <name type="scientific">Paenibacillus agaridevorans</name>
    <dbReference type="NCBI Taxonomy" id="171404"/>
    <lineage>
        <taxon>Bacteria</taxon>
        <taxon>Bacillati</taxon>
        <taxon>Bacillota</taxon>
        <taxon>Bacilli</taxon>
        <taxon>Bacillales</taxon>
        <taxon>Paenibacillaceae</taxon>
        <taxon>Paenibacillus</taxon>
    </lineage>
</organism>
<evidence type="ECO:0000313" key="5">
    <source>
        <dbReference type="EMBL" id="GBG11231.1"/>
    </source>
</evidence>
<evidence type="ECO:0000256" key="3">
    <source>
        <dbReference type="ARBA" id="ARBA00023163"/>
    </source>
</evidence>
<dbReference type="PROSITE" id="PS01124">
    <property type="entry name" value="HTH_ARAC_FAMILY_2"/>
    <property type="match status" value="1"/>
</dbReference>
<dbReference type="Proteomes" id="UP000245202">
    <property type="component" value="Unassembled WGS sequence"/>
</dbReference>
<feature type="domain" description="HTH araC/xylS-type" evidence="4">
    <location>
        <begin position="195"/>
        <end position="293"/>
    </location>
</feature>
<dbReference type="GO" id="GO:0003700">
    <property type="term" value="F:DNA-binding transcription factor activity"/>
    <property type="evidence" value="ECO:0007669"/>
    <property type="project" value="InterPro"/>
</dbReference>
<proteinExistence type="predicted"/>
<gene>
    <name evidence="5" type="ORF">PAT3040_06023</name>
</gene>
<dbReference type="InterPro" id="IPR009057">
    <property type="entry name" value="Homeodomain-like_sf"/>
</dbReference>
<dbReference type="PANTHER" id="PTHR43280">
    <property type="entry name" value="ARAC-FAMILY TRANSCRIPTIONAL REGULATOR"/>
    <property type="match status" value="1"/>
</dbReference>
<reference evidence="5 6" key="1">
    <citation type="submission" date="2017-08" db="EMBL/GenBank/DDBJ databases">
        <title>Substantial Increase in Enzyme Production by Combined Drug-Resistance Mutations in Paenibacillus agaridevorans.</title>
        <authorList>
            <person name="Tanaka Y."/>
            <person name="Funane K."/>
            <person name="Hosaka T."/>
            <person name="Shiwa Y."/>
            <person name="Fujita N."/>
            <person name="Miyazaki T."/>
            <person name="Yoshikawa H."/>
            <person name="Murakami K."/>
            <person name="Kasahara K."/>
            <person name="Inaoka T."/>
            <person name="Hiraga Y."/>
            <person name="Ochi K."/>
        </authorList>
    </citation>
    <scope>NUCLEOTIDE SEQUENCE [LARGE SCALE GENOMIC DNA]</scope>
    <source>
        <strain evidence="5 6">T-3040</strain>
    </source>
</reference>
<keyword evidence="3" id="KW-0804">Transcription</keyword>
<dbReference type="InterPro" id="IPR018062">
    <property type="entry name" value="HTH_AraC-typ_CS"/>
</dbReference>
<dbReference type="SMART" id="SM00342">
    <property type="entry name" value="HTH_ARAC"/>
    <property type="match status" value="1"/>
</dbReference>
<dbReference type="Pfam" id="PF02311">
    <property type="entry name" value="AraC_binding"/>
    <property type="match status" value="1"/>
</dbReference>
<comment type="caution">
    <text evidence="5">The sequence shown here is derived from an EMBL/GenBank/DDBJ whole genome shotgun (WGS) entry which is preliminary data.</text>
</comment>
<dbReference type="AlphaFoldDB" id="A0A2R5F4T4"/>